<dbReference type="SUPFAM" id="SSF46894">
    <property type="entry name" value="C-terminal effector domain of the bipartite response regulators"/>
    <property type="match status" value="1"/>
</dbReference>
<dbReference type="SUPFAM" id="SSF52540">
    <property type="entry name" value="P-loop containing nucleoside triphosphate hydrolases"/>
    <property type="match status" value="1"/>
</dbReference>
<comment type="caution">
    <text evidence="8">The sequence shown here is derived from an EMBL/GenBank/DDBJ whole genome shotgun (WGS) entry which is preliminary data.</text>
</comment>
<dbReference type="Gene3D" id="1.25.40.10">
    <property type="entry name" value="Tetratricopeptide repeat domain"/>
    <property type="match status" value="2"/>
</dbReference>
<dbReference type="SMART" id="SM01043">
    <property type="entry name" value="BTAD"/>
    <property type="match status" value="1"/>
</dbReference>
<evidence type="ECO:0000313" key="8">
    <source>
        <dbReference type="EMBL" id="MBC6451475.1"/>
    </source>
</evidence>
<keyword evidence="4" id="KW-0804">Transcription</keyword>
<dbReference type="InterPro" id="IPR005158">
    <property type="entry name" value="BTAD"/>
</dbReference>
<evidence type="ECO:0000256" key="6">
    <source>
        <dbReference type="SAM" id="MobiDB-lite"/>
    </source>
</evidence>
<accession>A0ABR7LFP8</accession>
<dbReference type="InterPro" id="IPR051677">
    <property type="entry name" value="AfsR-DnrI-RedD_regulator"/>
</dbReference>
<sequence length="806" mass="87960">MADVEIRLLGPVEVRIGGQVVALPSERRRSLLCALALAPGRPVSVDALTEAVWGVQTPARVRGSLQTHVMRLRQVLGAEVITTTGNGYRLDVEPDRVDVSRFLGLLDRSAAARDAASKVALLTTAIDLWRGDPLDGVSSAALRESHLHQLTERYLGAVERRIDIELAEGVIGDAVRELRDLLSRHPLREPLWERLIRVLASSGRGAEALLAYAECRQSLADELGVEPGAGMRALHAELLATDQQASRPRRTNPPRQELPGDVSHFTGRADELRQVLDAATVDAASTVVISAIDGMAGVGKTTLAIRAARELAGSYPDGQLWVDLDAHTPGQTPLSPVAALGRLLRAAGVPGDQLPDGLDERVGLWRSTTAGRKMLLVLDNALDSDQVRPLLPGASGCLVLVTSRRRMLELDCSQVLSLDVLPDDDAVALFTRVVGDGRPAVEQAAVRKVIRLCGYLPLAIRLAAARLRHRPGWTVAHLAERLVDHSHRLSELRSDNRDLTAVLELSNLHLDDDTRRTFRLLSVHPGTEFDAHAAAALAGIAPRSADDHLQRLVDVHLVRESGQGRYRMHDLIRAYARQLAVDGEEQRSALGRLIAYHETAAAMAMDVLMPEERHRRPTVTQPAESALTFPDHCAASAWLEAERPNLLTVALSAADSDRPDHTARMTAIVWRHLSLASRNDEAAVLYSRALDVARERCDDTGQVQALTCLAELSWRTGKFREGVDLGTRALDLARVVGDRGGECTALNSLAVLHQHLSEFDAAMTHARAAIAAARRNGDLLALRRRRRTSGRSRFLRRTTRARPSCR</sequence>
<dbReference type="PANTHER" id="PTHR35807">
    <property type="entry name" value="TRANSCRIPTIONAL REGULATOR REDD-RELATED"/>
    <property type="match status" value="1"/>
</dbReference>
<evidence type="ECO:0000313" key="9">
    <source>
        <dbReference type="Proteomes" id="UP000734823"/>
    </source>
</evidence>
<reference evidence="8 9" key="1">
    <citation type="submission" date="2020-06" db="EMBL/GenBank/DDBJ databases">
        <title>Actinokineospora xiongansis sp. nov., isolated from soil of Baiyangdian.</title>
        <authorList>
            <person name="Zhang X."/>
        </authorList>
    </citation>
    <scope>NUCLEOTIDE SEQUENCE [LARGE SCALE GENOMIC DNA]</scope>
    <source>
        <strain evidence="8 9">HBU206404</strain>
    </source>
</reference>
<evidence type="ECO:0000256" key="1">
    <source>
        <dbReference type="ARBA" id="ARBA00005820"/>
    </source>
</evidence>
<evidence type="ECO:0000256" key="2">
    <source>
        <dbReference type="ARBA" id="ARBA00023015"/>
    </source>
</evidence>
<feature type="domain" description="OmpR/PhoB-type" evidence="7">
    <location>
        <begin position="1"/>
        <end position="92"/>
    </location>
</feature>
<dbReference type="InterPro" id="IPR016032">
    <property type="entry name" value="Sig_transdc_resp-reg_C-effctor"/>
</dbReference>
<dbReference type="InterPro" id="IPR027417">
    <property type="entry name" value="P-loop_NTPase"/>
</dbReference>
<dbReference type="Gene3D" id="1.10.10.10">
    <property type="entry name" value="Winged helix-like DNA-binding domain superfamily/Winged helix DNA-binding domain"/>
    <property type="match status" value="2"/>
</dbReference>
<keyword evidence="3 5" id="KW-0238">DNA-binding</keyword>
<gene>
    <name evidence="8" type="ORF">GPZ80_30405</name>
</gene>
<dbReference type="Pfam" id="PF03704">
    <property type="entry name" value="BTAD"/>
    <property type="match status" value="1"/>
</dbReference>
<dbReference type="SMART" id="SM00862">
    <property type="entry name" value="Trans_reg_C"/>
    <property type="match status" value="1"/>
</dbReference>
<dbReference type="RefSeq" id="WP_187224546.1">
    <property type="nucleotide sequence ID" value="NZ_JABVED010000031.1"/>
</dbReference>
<comment type="similarity">
    <text evidence="1">Belongs to the AfsR/DnrI/RedD regulatory family.</text>
</comment>
<dbReference type="SUPFAM" id="SSF48452">
    <property type="entry name" value="TPR-like"/>
    <property type="match status" value="2"/>
</dbReference>
<name>A0ABR7LFP8_9PSEU</name>
<evidence type="ECO:0000259" key="7">
    <source>
        <dbReference type="PROSITE" id="PS51755"/>
    </source>
</evidence>
<dbReference type="InterPro" id="IPR002182">
    <property type="entry name" value="NB-ARC"/>
</dbReference>
<evidence type="ECO:0000256" key="5">
    <source>
        <dbReference type="PROSITE-ProRule" id="PRU01091"/>
    </source>
</evidence>
<dbReference type="InterPro" id="IPR036388">
    <property type="entry name" value="WH-like_DNA-bd_sf"/>
</dbReference>
<evidence type="ECO:0000256" key="4">
    <source>
        <dbReference type="ARBA" id="ARBA00023163"/>
    </source>
</evidence>
<dbReference type="PROSITE" id="PS51755">
    <property type="entry name" value="OMPR_PHOB"/>
    <property type="match status" value="1"/>
</dbReference>
<dbReference type="Pfam" id="PF13424">
    <property type="entry name" value="TPR_12"/>
    <property type="match status" value="1"/>
</dbReference>
<keyword evidence="2" id="KW-0805">Transcription regulation</keyword>
<dbReference type="InterPro" id="IPR001867">
    <property type="entry name" value="OmpR/PhoB-type_DNA-bd"/>
</dbReference>
<dbReference type="PRINTS" id="PR00364">
    <property type="entry name" value="DISEASERSIST"/>
</dbReference>
<feature type="region of interest" description="Disordered" evidence="6">
    <location>
        <begin position="240"/>
        <end position="263"/>
    </location>
</feature>
<proteinExistence type="inferred from homology"/>
<feature type="DNA-binding region" description="OmpR/PhoB-type" evidence="5">
    <location>
        <begin position="1"/>
        <end position="92"/>
    </location>
</feature>
<organism evidence="8 9">
    <name type="scientific">Actinokineospora xionganensis</name>
    <dbReference type="NCBI Taxonomy" id="2684470"/>
    <lineage>
        <taxon>Bacteria</taxon>
        <taxon>Bacillati</taxon>
        <taxon>Actinomycetota</taxon>
        <taxon>Actinomycetes</taxon>
        <taxon>Pseudonocardiales</taxon>
        <taxon>Pseudonocardiaceae</taxon>
        <taxon>Actinokineospora</taxon>
    </lineage>
</organism>
<dbReference type="InterPro" id="IPR011990">
    <property type="entry name" value="TPR-like_helical_dom_sf"/>
</dbReference>
<dbReference type="Proteomes" id="UP000734823">
    <property type="component" value="Unassembled WGS sequence"/>
</dbReference>
<evidence type="ECO:0000256" key="3">
    <source>
        <dbReference type="ARBA" id="ARBA00023125"/>
    </source>
</evidence>
<dbReference type="PANTHER" id="PTHR35807:SF1">
    <property type="entry name" value="TRANSCRIPTIONAL REGULATOR REDD"/>
    <property type="match status" value="1"/>
</dbReference>
<dbReference type="CDD" id="cd15831">
    <property type="entry name" value="BTAD"/>
    <property type="match status" value="1"/>
</dbReference>
<dbReference type="EMBL" id="JABVED010000031">
    <property type="protein sequence ID" value="MBC6451475.1"/>
    <property type="molecule type" value="Genomic_DNA"/>
</dbReference>
<protein>
    <submittedName>
        <fullName evidence="8">Winged helix-turn-helix domain-containing protein</fullName>
    </submittedName>
</protein>
<keyword evidence="9" id="KW-1185">Reference proteome</keyword>
<dbReference type="Pfam" id="PF00931">
    <property type="entry name" value="NB-ARC"/>
    <property type="match status" value="1"/>
</dbReference>
<dbReference type="Pfam" id="PF00486">
    <property type="entry name" value="Trans_reg_C"/>
    <property type="match status" value="1"/>
</dbReference>